<dbReference type="InterPro" id="IPR036361">
    <property type="entry name" value="SAP_dom_sf"/>
</dbReference>
<protein>
    <recommendedName>
        <fullName evidence="2">SAP domain-containing protein</fullName>
    </recommendedName>
</protein>
<dbReference type="EMBL" id="CP066831">
    <property type="protein sequence ID" value="QQM45196.1"/>
    <property type="molecule type" value="Genomic_DNA"/>
</dbReference>
<feature type="region of interest" description="Disordered" evidence="1">
    <location>
        <begin position="1"/>
        <end position="22"/>
    </location>
</feature>
<gene>
    <name evidence="3" type="ORF">JEQ17_41195</name>
</gene>
<dbReference type="RefSeq" id="WP_200400005.1">
    <property type="nucleotide sequence ID" value="NZ_CP066831.1"/>
</dbReference>
<feature type="compositionally biased region" description="Polar residues" evidence="1">
    <location>
        <begin position="1"/>
        <end position="11"/>
    </location>
</feature>
<keyword evidence="4" id="KW-1185">Reference proteome</keyword>
<dbReference type="PROSITE" id="PS50800">
    <property type="entry name" value="SAP"/>
    <property type="match status" value="1"/>
</dbReference>
<sequence length="159" mass="17016">MDYGQMTTPQLQAECKRRGLPSGRVKAELVERLTDADAQGAPPEGTEGADVAGGDMATVVLSDGEQVPQPDVTVEAQPDLLPPTPEPFDTHDPKPAAPSSFRRTWQLGPGGLDEATHAELRRQTRDAAIAAGHTTRGDAYRVGTTADGEVYEINVRRRS</sequence>
<dbReference type="Pfam" id="PF02037">
    <property type="entry name" value="SAP"/>
    <property type="match status" value="1"/>
</dbReference>
<name>A0A7T7RFZ8_9ACTN</name>
<evidence type="ECO:0000313" key="3">
    <source>
        <dbReference type="EMBL" id="QQM45196.1"/>
    </source>
</evidence>
<dbReference type="KEGG" id="slf:JEQ17_41195"/>
<feature type="region of interest" description="Disordered" evidence="1">
    <location>
        <begin position="75"/>
        <end position="112"/>
    </location>
</feature>
<proteinExistence type="predicted"/>
<evidence type="ECO:0000259" key="2">
    <source>
        <dbReference type="PROSITE" id="PS50800"/>
    </source>
</evidence>
<reference evidence="3 4" key="1">
    <citation type="submission" date="2020-12" db="EMBL/GenBank/DDBJ databases">
        <title>A novel species.</title>
        <authorList>
            <person name="Li K."/>
        </authorList>
    </citation>
    <scope>NUCLEOTIDE SEQUENCE [LARGE SCALE GENOMIC DNA]</scope>
    <source>
        <strain evidence="3 4">ZYC-3</strain>
    </source>
</reference>
<organism evidence="3 4">
    <name type="scientific">Streptomyces liliifuscus</name>
    <dbReference type="NCBI Taxonomy" id="2797636"/>
    <lineage>
        <taxon>Bacteria</taxon>
        <taxon>Bacillati</taxon>
        <taxon>Actinomycetota</taxon>
        <taxon>Actinomycetes</taxon>
        <taxon>Kitasatosporales</taxon>
        <taxon>Streptomycetaceae</taxon>
        <taxon>Streptomyces</taxon>
    </lineage>
</organism>
<dbReference type="AlphaFoldDB" id="A0A7T7RFZ8"/>
<evidence type="ECO:0000313" key="4">
    <source>
        <dbReference type="Proteomes" id="UP000595636"/>
    </source>
</evidence>
<dbReference type="SUPFAM" id="SSF68906">
    <property type="entry name" value="SAP domain"/>
    <property type="match status" value="1"/>
</dbReference>
<dbReference type="InterPro" id="IPR003034">
    <property type="entry name" value="SAP_dom"/>
</dbReference>
<dbReference type="Gene3D" id="1.10.720.30">
    <property type="entry name" value="SAP domain"/>
    <property type="match status" value="1"/>
</dbReference>
<evidence type="ECO:0000256" key="1">
    <source>
        <dbReference type="SAM" id="MobiDB-lite"/>
    </source>
</evidence>
<dbReference type="SMART" id="SM00513">
    <property type="entry name" value="SAP"/>
    <property type="match status" value="1"/>
</dbReference>
<dbReference type="Proteomes" id="UP000595636">
    <property type="component" value="Chromosome"/>
</dbReference>
<accession>A0A7T7RFZ8</accession>
<feature type="domain" description="SAP" evidence="2">
    <location>
        <begin position="3"/>
        <end position="37"/>
    </location>
</feature>